<dbReference type="Proteomes" id="UP000654345">
    <property type="component" value="Unassembled WGS sequence"/>
</dbReference>
<dbReference type="EMBL" id="BNJG01000002">
    <property type="protein sequence ID" value="GHO57754.1"/>
    <property type="molecule type" value="Genomic_DNA"/>
</dbReference>
<reference evidence="5 6" key="1">
    <citation type="journal article" date="2021" name="Int. J. Syst. Evol. Microbiol.">
        <title>Reticulibacter mediterranei gen. nov., sp. nov., within the new family Reticulibacteraceae fam. nov., and Ktedonospora formicarum gen. nov., sp. nov., Ktedonobacter robiniae sp. nov., Dictyobacter formicarum sp. nov. and Dictyobacter arantiisoli sp. nov., belonging to the class Ktedonobacteria.</title>
        <authorList>
            <person name="Yabe S."/>
            <person name="Zheng Y."/>
            <person name="Wang C.M."/>
            <person name="Sakai Y."/>
            <person name="Abe K."/>
            <person name="Yokota A."/>
            <person name="Donadio S."/>
            <person name="Cavaletti L."/>
            <person name="Monciardini P."/>
        </authorList>
    </citation>
    <scope>NUCLEOTIDE SEQUENCE [LARGE SCALE GENOMIC DNA]</scope>
    <source>
        <strain evidence="5 6">SOSP1-30</strain>
    </source>
</reference>
<dbReference type="PANTHER" id="PTHR47572">
    <property type="entry name" value="LIPOPROTEIN-RELATED"/>
    <property type="match status" value="1"/>
</dbReference>
<dbReference type="PANTHER" id="PTHR47572:SF4">
    <property type="entry name" value="LACTONASE DRP35"/>
    <property type="match status" value="1"/>
</dbReference>
<proteinExistence type="inferred from homology"/>
<organism evidence="5 6">
    <name type="scientific">Ktedonobacter robiniae</name>
    <dbReference type="NCBI Taxonomy" id="2778365"/>
    <lineage>
        <taxon>Bacteria</taxon>
        <taxon>Bacillati</taxon>
        <taxon>Chloroflexota</taxon>
        <taxon>Ktedonobacteria</taxon>
        <taxon>Ktedonobacterales</taxon>
        <taxon>Ktedonobacteraceae</taxon>
        <taxon>Ktedonobacter</taxon>
    </lineage>
</organism>
<evidence type="ECO:0000256" key="1">
    <source>
        <dbReference type="ARBA" id="ARBA00008853"/>
    </source>
</evidence>
<sequence>MSTFENSNADRGKNAPSMPEPNVLLDGLAYVESPRWHEGRLWFAHWGTGEIVAVDPFGNSEVTGHGPAGLGWAIDWLPDGRLLVTGKELLRREPNGSMVRHTDLSSISSFGWNEIVVDGRGNIYLNSINFGFLAGEQPTSGIIALVTPDGSARKVVGDLAFPNGMVVTPDNKALIISESFTGRLIAFDIEADGSLSNRRVWAEGLGPDGICMDAEGAIWVQTADTRTHTGRDDAPEGAVVRVREGGEVLQRIEYDRAIFAAMLGGPDRTTLFLLAAQWRGIEQVNEAVAARTGQVLVSQVSVPGAGWP</sequence>
<comment type="similarity">
    <text evidence="1">Belongs to the SMP-30/CGR1 family.</text>
</comment>
<evidence type="ECO:0000259" key="4">
    <source>
        <dbReference type="Pfam" id="PF08450"/>
    </source>
</evidence>
<feature type="domain" description="SMP-30/Gluconolactonase/LRE-like region" evidence="4">
    <location>
        <begin position="32"/>
        <end position="276"/>
    </location>
</feature>
<evidence type="ECO:0000256" key="2">
    <source>
        <dbReference type="ARBA" id="ARBA00022801"/>
    </source>
</evidence>
<name>A0ABQ3UXZ8_9CHLR</name>
<accession>A0ABQ3UXZ8</accession>
<evidence type="ECO:0000313" key="6">
    <source>
        <dbReference type="Proteomes" id="UP000654345"/>
    </source>
</evidence>
<dbReference type="InterPro" id="IPR013658">
    <property type="entry name" value="SGL"/>
</dbReference>
<protein>
    <submittedName>
        <fullName evidence="5">Gluconolactonase</fullName>
    </submittedName>
</protein>
<evidence type="ECO:0000313" key="5">
    <source>
        <dbReference type="EMBL" id="GHO57754.1"/>
    </source>
</evidence>
<dbReference type="Pfam" id="PF08450">
    <property type="entry name" value="SGL"/>
    <property type="match status" value="1"/>
</dbReference>
<evidence type="ECO:0000256" key="3">
    <source>
        <dbReference type="SAM" id="MobiDB-lite"/>
    </source>
</evidence>
<keyword evidence="6" id="KW-1185">Reference proteome</keyword>
<dbReference type="SUPFAM" id="SSF63829">
    <property type="entry name" value="Calcium-dependent phosphotriesterase"/>
    <property type="match status" value="1"/>
</dbReference>
<feature type="region of interest" description="Disordered" evidence="3">
    <location>
        <begin position="1"/>
        <end position="20"/>
    </location>
</feature>
<dbReference type="Gene3D" id="2.120.10.30">
    <property type="entry name" value="TolB, C-terminal domain"/>
    <property type="match status" value="1"/>
</dbReference>
<dbReference type="InterPro" id="IPR051262">
    <property type="entry name" value="SMP-30/CGR1_Lactonase"/>
</dbReference>
<keyword evidence="2" id="KW-0378">Hydrolase</keyword>
<gene>
    <name evidence="5" type="ORF">KSB_62290</name>
</gene>
<comment type="caution">
    <text evidence="5">The sequence shown here is derived from an EMBL/GenBank/DDBJ whole genome shotgun (WGS) entry which is preliminary data.</text>
</comment>
<dbReference type="InterPro" id="IPR011042">
    <property type="entry name" value="6-blade_b-propeller_TolB-like"/>
</dbReference>